<evidence type="ECO:0000259" key="2">
    <source>
        <dbReference type="Pfam" id="PF01370"/>
    </source>
</evidence>
<dbReference type="PANTHER" id="PTHR43574">
    <property type="entry name" value="EPIMERASE-RELATED"/>
    <property type="match status" value="1"/>
</dbReference>
<protein>
    <recommendedName>
        <fullName evidence="2">NAD-dependent epimerase/dehydratase domain-containing protein</fullName>
    </recommendedName>
</protein>
<keyword evidence="1" id="KW-0520">NAD</keyword>
<evidence type="ECO:0000313" key="4">
    <source>
        <dbReference type="Proteomes" id="UP000250079"/>
    </source>
</evidence>
<dbReference type="Pfam" id="PF01370">
    <property type="entry name" value="Epimerase"/>
    <property type="match status" value="1"/>
</dbReference>
<dbReference type="CDD" id="cd05266">
    <property type="entry name" value="SDR_a4"/>
    <property type="match status" value="1"/>
</dbReference>
<proteinExistence type="predicted"/>
<dbReference type="SUPFAM" id="SSF51735">
    <property type="entry name" value="NAD(P)-binding Rossmann-fold domains"/>
    <property type="match status" value="1"/>
</dbReference>
<dbReference type="Proteomes" id="UP000250079">
    <property type="component" value="Chromosome"/>
</dbReference>
<organism evidence="3 4">
    <name type="scientific">Granulosicoccus antarcticus IMCC3135</name>
    <dbReference type="NCBI Taxonomy" id="1192854"/>
    <lineage>
        <taxon>Bacteria</taxon>
        <taxon>Pseudomonadati</taxon>
        <taxon>Pseudomonadota</taxon>
        <taxon>Gammaproteobacteria</taxon>
        <taxon>Chromatiales</taxon>
        <taxon>Granulosicoccaceae</taxon>
        <taxon>Granulosicoccus</taxon>
    </lineage>
</organism>
<gene>
    <name evidence="3" type="ORF">IMCC3135_14460</name>
</gene>
<evidence type="ECO:0000256" key="1">
    <source>
        <dbReference type="ARBA" id="ARBA00023027"/>
    </source>
</evidence>
<dbReference type="Gene3D" id="3.40.50.720">
    <property type="entry name" value="NAD(P)-binding Rossmann-like Domain"/>
    <property type="match status" value="1"/>
</dbReference>
<dbReference type="InterPro" id="IPR036291">
    <property type="entry name" value="NAD(P)-bd_dom_sf"/>
</dbReference>
<dbReference type="InterPro" id="IPR001509">
    <property type="entry name" value="Epimerase_deHydtase"/>
</dbReference>
<dbReference type="AlphaFoldDB" id="A0A2Z2NYX1"/>
<evidence type="ECO:0000313" key="3">
    <source>
        <dbReference type="EMBL" id="ASJ72977.1"/>
    </source>
</evidence>
<feature type="domain" description="NAD-dependent epimerase/dehydratase" evidence="2">
    <location>
        <begin position="140"/>
        <end position="241"/>
    </location>
</feature>
<dbReference type="KEGG" id="gai:IMCC3135_14460"/>
<keyword evidence="4" id="KW-1185">Reference proteome</keyword>
<accession>A0A2Z2NYX1</accession>
<dbReference type="EMBL" id="CP018632">
    <property type="protein sequence ID" value="ASJ72977.1"/>
    <property type="molecule type" value="Genomic_DNA"/>
</dbReference>
<name>A0A2Z2NYX1_9GAMM</name>
<reference evidence="3 4" key="1">
    <citation type="submission" date="2016-12" db="EMBL/GenBank/DDBJ databases">
        <authorList>
            <person name="Song W.-J."/>
            <person name="Kurnit D.M."/>
        </authorList>
    </citation>
    <scope>NUCLEOTIDE SEQUENCE [LARGE SCALE GENOMIC DNA]</scope>
    <source>
        <strain evidence="3 4">IMCC3135</strain>
    </source>
</reference>
<sequence length="327" mass="35467">MDWVITNLCHGKSVRPCELAGESLGTGLTAMHTLVLGAGFSGQSIAIKAAEFGSVCGTRRSPEGLDELGAMGVPGCLVDSSASDMLLEQLARVTHLVVCVAPARQQPLQDPMLDLLRPWVDALSQGGKQTPLRSLEWIGYLSTIGVYGDHGGHWVTEDTPCTSMQPRSLARRDAEQAWQALGGELSVPVSVLRLSGIYGPGRNAVKDAMAGRARMLIKPDQVFNRIHVQDLATATMKAASTGFDGILNITDDEPAPPQDVIRYAHRLIGKSDSEPEAQDFATADITPMARSFYSENKRVSNERSKKVLDMEYRYPTYKQGLDSIVEL</sequence>